<feature type="transmembrane region" description="Helical" evidence="1">
    <location>
        <begin position="110"/>
        <end position="131"/>
    </location>
</feature>
<evidence type="ECO:0000313" key="3">
    <source>
        <dbReference type="Proteomes" id="UP000024635"/>
    </source>
</evidence>
<accession>A0A016UCC9</accession>
<dbReference type="AlphaFoldDB" id="A0A016UCC9"/>
<keyword evidence="1" id="KW-0812">Transmembrane</keyword>
<proteinExistence type="predicted"/>
<dbReference type="Proteomes" id="UP000024635">
    <property type="component" value="Unassembled WGS sequence"/>
</dbReference>
<organism evidence="2 3">
    <name type="scientific">Ancylostoma ceylanicum</name>
    <dbReference type="NCBI Taxonomy" id="53326"/>
    <lineage>
        <taxon>Eukaryota</taxon>
        <taxon>Metazoa</taxon>
        <taxon>Ecdysozoa</taxon>
        <taxon>Nematoda</taxon>
        <taxon>Chromadorea</taxon>
        <taxon>Rhabditida</taxon>
        <taxon>Rhabditina</taxon>
        <taxon>Rhabditomorpha</taxon>
        <taxon>Strongyloidea</taxon>
        <taxon>Ancylostomatidae</taxon>
        <taxon>Ancylostomatinae</taxon>
        <taxon>Ancylostoma</taxon>
    </lineage>
</organism>
<gene>
    <name evidence="2" type="primary">Acey_s0045.g1112</name>
    <name evidence="2" type="ORF">Y032_0045g1112</name>
</gene>
<protein>
    <submittedName>
        <fullName evidence="2">Uncharacterized protein</fullName>
    </submittedName>
</protein>
<keyword evidence="1" id="KW-1133">Transmembrane helix</keyword>
<name>A0A016UCC9_9BILA</name>
<evidence type="ECO:0000256" key="1">
    <source>
        <dbReference type="SAM" id="Phobius"/>
    </source>
</evidence>
<comment type="caution">
    <text evidence="2">The sequence shown here is derived from an EMBL/GenBank/DDBJ whole genome shotgun (WGS) entry which is preliminary data.</text>
</comment>
<dbReference type="EMBL" id="JARK01001381">
    <property type="protein sequence ID" value="EYC12825.1"/>
    <property type="molecule type" value="Genomic_DNA"/>
</dbReference>
<reference evidence="3" key="1">
    <citation type="journal article" date="2015" name="Nat. Genet.">
        <title>The genome and transcriptome of the zoonotic hookworm Ancylostoma ceylanicum identify infection-specific gene families.</title>
        <authorList>
            <person name="Schwarz E.M."/>
            <person name="Hu Y."/>
            <person name="Antoshechkin I."/>
            <person name="Miller M.M."/>
            <person name="Sternberg P.W."/>
            <person name="Aroian R.V."/>
        </authorList>
    </citation>
    <scope>NUCLEOTIDE SEQUENCE</scope>
    <source>
        <strain evidence="3">HY135</strain>
    </source>
</reference>
<keyword evidence="3" id="KW-1185">Reference proteome</keyword>
<evidence type="ECO:0000313" key="2">
    <source>
        <dbReference type="EMBL" id="EYC12825.1"/>
    </source>
</evidence>
<keyword evidence="1" id="KW-0472">Membrane</keyword>
<sequence length="134" mass="14948">MCQKIYRKSCHVSEILLKFKSLSLSATLIWPGGSVEKPGTEGAVVSSMEMSCLRPWMVTVVMLLSGLSAHAQRWCPTQDGEQCEEDNLYYEHMCCGDLELSNECCKAFTMFDYLIGSLGFAFVFVITYAVCSSK</sequence>